<organism evidence="2 3">
    <name type="scientific">Nitrolancea hollandica Lb</name>
    <dbReference type="NCBI Taxonomy" id="1129897"/>
    <lineage>
        <taxon>Bacteria</taxon>
        <taxon>Pseudomonadati</taxon>
        <taxon>Thermomicrobiota</taxon>
        <taxon>Thermomicrobia</taxon>
        <taxon>Sphaerobacterales</taxon>
        <taxon>Sphaerobacterineae</taxon>
        <taxon>Sphaerobacteraceae</taxon>
        <taxon>Nitrolancea</taxon>
    </lineage>
</organism>
<accession>I4EMN4</accession>
<gene>
    <name evidence="2" type="ORF">NITHO_6230001</name>
</gene>
<dbReference type="Proteomes" id="UP000004221">
    <property type="component" value="Unassembled WGS sequence"/>
</dbReference>
<keyword evidence="3" id="KW-1185">Reference proteome</keyword>
<feature type="compositionally biased region" description="Pro residues" evidence="1">
    <location>
        <begin position="39"/>
        <end position="51"/>
    </location>
</feature>
<reference evidence="2 3" key="1">
    <citation type="journal article" date="2012" name="ISME J.">
        <title>Nitrification expanded: discovery, physiology and genomics of a nitrite-oxidizing bacterium from the phylum Chloroflexi.</title>
        <authorList>
            <person name="Sorokin D.Y."/>
            <person name="Lucker S."/>
            <person name="Vejmelkova D."/>
            <person name="Kostrikina N.A."/>
            <person name="Kleerebezem R."/>
            <person name="Rijpstra W.I."/>
            <person name="Damste J.S."/>
            <person name="Le Paslier D."/>
            <person name="Muyzer G."/>
            <person name="Wagner M."/>
            <person name="van Loosdrecht M.C."/>
            <person name="Daims H."/>
        </authorList>
    </citation>
    <scope>NUCLEOTIDE SEQUENCE [LARGE SCALE GENOMIC DNA]</scope>
    <source>
        <strain evidence="3">none</strain>
    </source>
</reference>
<feature type="region of interest" description="Disordered" evidence="1">
    <location>
        <begin position="35"/>
        <end position="59"/>
    </location>
</feature>
<comment type="caution">
    <text evidence="2">The sequence shown here is derived from an EMBL/GenBank/DDBJ whole genome shotgun (WGS) entry which is preliminary data.</text>
</comment>
<protein>
    <submittedName>
        <fullName evidence="2">Uncharacterized protein</fullName>
    </submittedName>
</protein>
<evidence type="ECO:0000313" key="3">
    <source>
        <dbReference type="Proteomes" id="UP000004221"/>
    </source>
</evidence>
<name>I4EMN4_9BACT</name>
<evidence type="ECO:0000256" key="1">
    <source>
        <dbReference type="SAM" id="MobiDB-lite"/>
    </source>
</evidence>
<sequence length="164" mass="17374">MTTPRSVCDAAAAQGLPAQAWTPYNRTNTFDCQLLTGPAPAPTEQPAPPEPSIGVQAPAPARAPESHVLRTIVIEIVEGIAITVILGGVIGAGAKAYRVWRAARIAREVEEATEAVQAVRAARGAFSVSGGIADEEYIRRLLAKGVEQLTEAERAYLRSKGYLL</sequence>
<dbReference type="AlphaFoldDB" id="I4EMN4"/>
<dbReference type="EMBL" id="CAGS01000583">
    <property type="protein sequence ID" value="CCF85947.1"/>
    <property type="molecule type" value="Genomic_DNA"/>
</dbReference>
<proteinExistence type="predicted"/>
<evidence type="ECO:0000313" key="2">
    <source>
        <dbReference type="EMBL" id="CCF85947.1"/>
    </source>
</evidence>